<dbReference type="Gene3D" id="1.20.1610.10">
    <property type="entry name" value="alpha-1,2-mannosidases domains"/>
    <property type="match status" value="1"/>
</dbReference>
<keyword evidence="1" id="KW-0732">Signal</keyword>
<dbReference type="GO" id="GO:0005634">
    <property type="term" value="C:nucleus"/>
    <property type="evidence" value="ECO:0007669"/>
    <property type="project" value="TreeGrafter"/>
</dbReference>
<dbReference type="NCBIfam" id="TIGR01180">
    <property type="entry name" value="aman2_put"/>
    <property type="match status" value="1"/>
</dbReference>
<dbReference type="FunFam" id="1.20.1050.60:FF:000002">
    <property type="entry name" value="Glycosyl hydrolase family 92"/>
    <property type="match status" value="1"/>
</dbReference>
<feature type="signal peptide" evidence="1">
    <location>
        <begin position="1"/>
        <end position="21"/>
    </location>
</feature>
<feature type="domain" description="Glycosyl hydrolase family 92" evidence="2">
    <location>
        <begin position="283"/>
        <end position="767"/>
    </location>
</feature>
<dbReference type="AlphaFoldDB" id="A0A6G1JUS1"/>
<proteinExistence type="predicted"/>
<dbReference type="GO" id="GO:0005829">
    <property type="term" value="C:cytosol"/>
    <property type="evidence" value="ECO:0007669"/>
    <property type="project" value="TreeGrafter"/>
</dbReference>
<feature type="chain" id="PRO_5026285494" evidence="1">
    <location>
        <begin position="22"/>
        <end position="833"/>
    </location>
</feature>
<protein>
    <submittedName>
        <fullName evidence="4">Glycoside hydrolase family 92 protein</fullName>
    </submittedName>
</protein>
<dbReference type="Gene3D" id="1.20.1050.60">
    <property type="entry name" value="alpha-1,2-mannosidase"/>
    <property type="match status" value="1"/>
</dbReference>
<accession>A0A6G1JUS1</accession>
<gene>
    <name evidence="4" type="ORF">K504DRAFT_169606</name>
</gene>
<dbReference type="InterPro" id="IPR050883">
    <property type="entry name" value="PNGase"/>
</dbReference>
<dbReference type="InterPro" id="IPR008928">
    <property type="entry name" value="6-hairpin_glycosidase_sf"/>
</dbReference>
<dbReference type="GO" id="GO:0030246">
    <property type="term" value="F:carbohydrate binding"/>
    <property type="evidence" value="ECO:0007669"/>
    <property type="project" value="InterPro"/>
</dbReference>
<keyword evidence="5" id="KW-1185">Reference proteome</keyword>
<dbReference type="Gene3D" id="2.70.98.10">
    <property type="match status" value="1"/>
</dbReference>
<evidence type="ECO:0000313" key="4">
    <source>
        <dbReference type="EMBL" id="KAF2704032.1"/>
    </source>
</evidence>
<dbReference type="PANTHER" id="PTHR12143">
    <property type="entry name" value="PEPTIDE N-GLYCANASE PNGASE -RELATED"/>
    <property type="match status" value="1"/>
</dbReference>
<dbReference type="Gene3D" id="3.30.2080.10">
    <property type="entry name" value="GH92 mannosidase domain"/>
    <property type="match status" value="1"/>
</dbReference>
<keyword evidence="4" id="KW-0378">Hydrolase</keyword>
<organism evidence="4 5">
    <name type="scientific">Pleomassaria siparia CBS 279.74</name>
    <dbReference type="NCBI Taxonomy" id="1314801"/>
    <lineage>
        <taxon>Eukaryota</taxon>
        <taxon>Fungi</taxon>
        <taxon>Dikarya</taxon>
        <taxon>Ascomycota</taxon>
        <taxon>Pezizomycotina</taxon>
        <taxon>Dothideomycetes</taxon>
        <taxon>Pleosporomycetidae</taxon>
        <taxon>Pleosporales</taxon>
        <taxon>Pleomassariaceae</taxon>
        <taxon>Pleomassaria</taxon>
    </lineage>
</organism>
<dbReference type="EMBL" id="MU005784">
    <property type="protein sequence ID" value="KAF2704032.1"/>
    <property type="molecule type" value="Genomic_DNA"/>
</dbReference>
<dbReference type="FunFam" id="2.70.98.10:FF:000010">
    <property type="entry name" value="Alpha-1,2-mannosidase family protein"/>
    <property type="match status" value="1"/>
</dbReference>
<dbReference type="Pfam" id="PF07971">
    <property type="entry name" value="Glyco_hydro_92"/>
    <property type="match status" value="1"/>
</dbReference>
<evidence type="ECO:0000259" key="3">
    <source>
        <dbReference type="Pfam" id="PF17678"/>
    </source>
</evidence>
<dbReference type="InterPro" id="IPR041371">
    <property type="entry name" value="GH92_N"/>
</dbReference>
<evidence type="ECO:0000256" key="1">
    <source>
        <dbReference type="SAM" id="SignalP"/>
    </source>
</evidence>
<dbReference type="GO" id="GO:0005975">
    <property type="term" value="P:carbohydrate metabolic process"/>
    <property type="evidence" value="ECO:0007669"/>
    <property type="project" value="InterPro"/>
</dbReference>
<dbReference type="PANTHER" id="PTHR12143:SF25">
    <property type="entry name" value="FAMILY PROTEIN, PUTATIVE (AFU_ORTHOLOGUE AFUA_1G10790)-RELATED"/>
    <property type="match status" value="1"/>
</dbReference>
<name>A0A6G1JUS1_9PLEO</name>
<dbReference type="FunFam" id="3.30.2080.10:FF:000001">
    <property type="entry name" value="Alpha-1,2-mannosidase subfamily"/>
    <property type="match status" value="1"/>
</dbReference>
<dbReference type="GO" id="GO:0006516">
    <property type="term" value="P:glycoprotein catabolic process"/>
    <property type="evidence" value="ECO:0007669"/>
    <property type="project" value="TreeGrafter"/>
</dbReference>
<sequence>MVTKGRVLLVVQSLLYRLVFAQNATDNLRYVDPLIGSANGGNVFAGATLPYGMAKAVADVDSESNQGGFTTEGGNVTGFSTMHDSGTGGSPSLGNFAFFPYASCPGDELDRCVFPKTARKIHYDANSVVAKPGYFGITLASGVAADMTTAQHTSLFRFKFPATADGGSPLILLDLTDLADSRQDNATISVDAATGRMTGNAKFLPSFGSGSWTAFFCADFKGADIRDNGIFVNSRASADVKDLKVSRGINSGALPGGGFIRFASTPVDGLLARIAVSLISSEQACSSAEAEIPTFDLDTTRATAESAWREKLAPITISTTGVNTSLITNFYSGIYRTMVNPQNYTGENPEWQSSEPYFDSFYCLWDSFRSQLPFLTILDPASLTQMIRSLIDTYEHEGWLPDCRMSLCKGYTQGGSNADVVLTDGYIKGLKDGIDWEKGYQAVVKDAEVEPYDWSNEGRGGLDSWKSLGYIPTQDFDYKGFGTMTRSVSRSLEYAYNDFCIARMANGLGGKDDDVEKYTERSNNWKNLYYKDQRSLLFNGSDTGFTGFFQGRFMNGTWNTQDPLWCSTIDPDTSRVCSLQSTGQETFESSLWEYGFYVPGDQAALIALYGGPEGFVKRLNYLHDKNITYIGNEPSFLTVFQYHYAGRPALSALRSHFYIPSFFSPVHDGLPGNDDSGAMGSFVAMSMMGLFPNPGQNVYLITPPFFERISITSPITGKTAVIRNLNFDPSYRAIYIQSATLDGVEYTKNWIDHSFFTEGKELVLTLGRNESAWGTRVQDLPPSLSEYVGFGNGTGTGNNKTVVVERGRRARRNARVGLAESADMGGFFAADLL</sequence>
<dbReference type="GO" id="GO:0000224">
    <property type="term" value="F:peptide-N4-(N-acetyl-beta-glucosaminyl)asparagine amidase activity"/>
    <property type="evidence" value="ECO:0007669"/>
    <property type="project" value="TreeGrafter"/>
</dbReference>
<dbReference type="OrthoDB" id="449263at2759"/>
<evidence type="ECO:0000313" key="5">
    <source>
        <dbReference type="Proteomes" id="UP000799428"/>
    </source>
</evidence>
<dbReference type="InterPro" id="IPR012939">
    <property type="entry name" value="Glyco_hydro_92"/>
</dbReference>
<dbReference type="InterPro" id="IPR014718">
    <property type="entry name" value="GH-type_carb-bd"/>
</dbReference>
<evidence type="ECO:0000259" key="2">
    <source>
        <dbReference type="Pfam" id="PF07971"/>
    </source>
</evidence>
<dbReference type="Proteomes" id="UP000799428">
    <property type="component" value="Unassembled WGS sequence"/>
</dbReference>
<dbReference type="SUPFAM" id="SSF48208">
    <property type="entry name" value="Six-hairpin glycosidases"/>
    <property type="match status" value="1"/>
</dbReference>
<dbReference type="InterPro" id="IPR005887">
    <property type="entry name" value="GH92_a_mannosidase_put"/>
</dbReference>
<reference evidence="4" key="1">
    <citation type="journal article" date="2020" name="Stud. Mycol.">
        <title>101 Dothideomycetes genomes: a test case for predicting lifestyles and emergence of pathogens.</title>
        <authorList>
            <person name="Haridas S."/>
            <person name="Albert R."/>
            <person name="Binder M."/>
            <person name="Bloem J."/>
            <person name="Labutti K."/>
            <person name="Salamov A."/>
            <person name="Andreopoulos B."/>
            <person name="Baker S."/>
            <person name="Barry K."/>
            <person name="Bills G."/>
            <person name="Bluhm B."/>
            <person name="Cannon C."/>
            <person name="Castanera R."/>
            <person name="Culley D."/>
            <person name="Daum C."/>
            <person name="Ezra D."/>
            <person name="Gonzalez J."/>
            <person name="Henrissat B."/>
            <person name="Kuo A."/>
            <person name="Liang C."/>
            <person name="Lipzen A."/>
            <person name="Lutzoni F."/>
            <person name="Magnuson J."/>
            <person name="Mondo S."/>
            <person name="Nolan M."/>
            <person name="Ohm R."/>
            <person name="Pangilinan J."/>
            <person name="Park H.-J."/>
            <person name="Ramirez L."/>
            <person name="Alfaro M."/>
            <person name="Sun H."/>
            <person name="Tritt A."/>
            <person name="Yoshinaga Y."/>
            <person name="Zwiers L.-H."/>
            <person name="Turgeon B."/>
            <person name="Goodwin S."/>
            <person name="Spatafora J."/>
            <person name="Crous P."/>
            <person name="Grigoriev I."/>
        </authorList>
    </citation>
    <scope>NUCLEOTIDE SEQUENCE</scope>
    <source>
        <strain evidence="4">CBS 279.74</strain>
    </source>
</reference>
<dbReference type="FunFam" id="1.20.1610.10:FF:000002">
    <property type="entry name" value="Alpha-1,2-mannosidase family protein"/>
    <property type="match status" value="1"/>
</dbReference>
<dbReference type="Pfam" id="PF17678">
    <property type="entry name" value="Glyco_hydro_92N"/>
    <property type="match status" value="1"/>
</dbReference>
<feature type="domain" description="Glycosyl hydrolase family 92 N-terminal" evidence="3">
    <location>
        <begin position="30"/>
        <end position="277"/>
    </location>
</feature>